<comment type="pathway">
    <text evidence="7">Metabolic intermediate biosynthesis; chorismate biosynthesis; chorismate from D-erythrose 4-phosphate and phosphoenolpyruvate: step 5/7.</text>
</comment>
<keyword evidence="7" id="KW-0479">Metal-binding</keyword>
<evidence type="ECO:0000313" key="9">
    <source>
        <dbReference type="Proteomes" id="UP000051442"/>
    </source>
</evidence>
<dbReference type="STRING" id="1423804.FD14_GL001516"/>
<comment type="cofactor">
    <cofactor evidence="7">
        <name>Mg(2+)</name>
        <dbReference type="ChEBI" id="CHEBI:18420"/>
    </cofactor>
    <text evidence="7">Binds 1 Mg(2+) ion per subunit.</text>
</comment>
<feature type="binding site" evidence="7">
    <location>
        <begin position="10"/>
        <end position="15"/>
    </location>
    <ligand>
        <name>ATP</name>
        <dbReference type="ChEBI" id="CHEBI:30616"/>
    </ligand>
</feature>
<evidence type="ECO:0000256" key="3">
    <source>
        <dbReference type="ARBA" id="ARBA00022741"/>
    </source>
</evidence>
<comment type="subcellular location">
    <subcellularLocation>
        <location evidence="7">Cytoplasm</location>
    </subcellularLocation>
</comment>
<keyword evidence="9" id="KW-1185">Reference proteome</keyword>
<keyword evidence="2 7" id="KW-0808">Transferase</keyword>
<dbReference type="PRINTS" id="PR01100">
    <property type="entry name" value="SHIKIMTKNASE"/>
</dbReference>
<comment type="subunit">
    <text evidence="7">Monomer.</text>
</comment>
<keyword evidence="6 7" id="KW-0057">Aromatic amino acid biosynthesis</keyword>
<proteinExistence type="inferred from homology"/>
<keyword evidence="4 7" id="KW-0418">Kinase</keyword>
<dbReference type="InterPro" id="IPR031322">
    <property type="entry name" value="Shikimate/glucono_kinase"/>
</dbReference>
<keyword evidence="3 7" id="KW-0547">Nucleotide-binding</keyword>
<protein>
    <recommendedName>
        <fullName evidence="7">Shikimate kinase</fullName>
        <shortName evidence="7">SK</shortName>
        <ecNumber evidence="7">2.7.1.71</ecNumber>
    </recommendedName>
</protein>
<gene>
    <name evidence="7" type="primary">aroK</name>
    <name evidence="8" type="ORF">FD14_GL001516</name>
</gene>
<comment type="similarity">
    <text evidence="7">Belongs to the shikimate kinase family.</text>
</comment>
<dbReference type="Pfam" id="PF01202">
    <property type="entry name" value="SKI"/>
    <property type="match status" value="1"/>
</dbReference>
<keyword evidence="1 7" id="KW-0028">Amino-acid biosynthesis</keyword>
<dbReference type="GO" id="GO:0009073">
    <property type="term" value="P:aromatic amino acid family biosynthetic process"/>
    <property type="evidence" value="ECO:0007669"/>
    <property type="project" value="UniProtKB-KW"/>
</dbReference>
<dbReference type="UniPathway" id="UPA00053">
    <property type="reaction ID" value="UER00088"/>
</dbReference>
<dbReference type="Gene3D" id="3.40.50.300">
    <property type="entry name" value="P-loop containing nucleotide triphosphate hydrolases"/>
    <property type="match status" value="1"/>
</dbReference>
<comment type="caution">
    <text evidence="8">The sequence shown here is derived from an EMBL/GenBank/DDBJ whole genome shotgun (WGS) entry which is preliminary data.</text>
</comment>
<dbReference type="SUPFAM" id="SSF52540">
    <property type="entry name" value="P-loop containing nucleoside triphosphate hydrolases"/>
    <property type="match status" value="1"/>
</dbReference>
<feature type="binding site" evidence="7">
    <location>
        <position position="14"/>
    </location>
    <ligand>
        <name>Mg(2+)</name>
        <dbReference type="ChEBI" id="CHEBI:18420"/>
    </ligand>
</feature>
<comment type="catalytic activity">
    <reaction evidence="7">
        <text>shikimate + ATP = 3-phosphoshikimate + ADP + H(+)</text>
        <dbReference type="Rhea" id="RHEA:13121"/>
        <dbReference type="ChEBI" id="CHEBI:15378"/>
        <dbReference type="ChEBI" id="CHEBI:30616"/>
        <dbReference type="ChEBI" id="CHEBI:36208"/>
        <dbReference type="ChEBI" id="CHEBI:145989"/>
        <dbReference type="ChEBI" id="CHEBI:456216"/>
        <dbReference type="EC" id="2.7.1.71"/>
    </reaction>
</comment>
<accession>A0A0R2FFS2</accession>
<evidence type="ECO:0000256" key="4">
    <source>
        <dbReference type="ARBA" id="ARBA00022777"/>
    </source>
</evidence>
<keyword evidence="7" id="KW-0963">Cytoplasm</keyword>
<feature type="binding site" evidence="7">
    <location>
        <position position="117"/>
    </location>
    <ligand>
        <name>ATP</name>
        <dbReference type="ChEBI" id="CHEBI:30616"/>
    </ligand>
</feature>
<comment type="function">
    <text evidence="7">Catalyzes the specific phosphorylation of the 3-hydroxyl group of shikimic acid using ATP as a cosubstrate.</text>
</comment>
<dbReference type="InterPro" id="IPR000623">
    <property type="entry name" value="Shikimate_kinase/TSH1"/>
</dbReference>
<sequence>MKAILVGFMGSGKTTVGQLLAQRLGTTQRDLDAVIVDRAGKSIQQIFDDEGEASFRQMEHDTLADVLENTSGILSTGGGTPIQPANFDLLKASPVPVILLNVKPETIMDRLADDTDRPLVKELGLDGLVDLKGERDARYHGVSDVEIQTDELTPEEVVDAILASNVL</sequence>
<dbReference type="CDD" id="cd00464">
    <property type="entry name" value="SK"/>
    <property type="match status" value="1"/>
</dbReference>
<dbReference type="GO" id="GO:0008652">
    <property type="term" value="P:amino acid biosynthetic process"/>
    <property type="evidence" value="ECO:0007669"/>
    <property type="project" value="UniProtKB-KW"/>
</dbReference>
<keyword evidence="7" id="KW-0460">Magnesium</keyword>
<feature type="binding site" evidence="7">
    <location>
        <position position="32"/>
    </location>
    <ligand>
        <name>substrate</name>
    </ligand>
</feature>
<dbReference type="OrthoDB" id="9800332at2"/>
<dbReference type="EC" id="2.7.1.71" evidence="7"/>
<dbReference type="GO" id="GO:0004765">
    <property type="term" value="F:shikimate kinase activity"/>
    <property type="evidence" value="ECO:0007669"/>
    <property type="project" value="UniProtKB-UniRule"/>
</dbReference>
<reference evidence="8 9" key="1">
    <citation type="journal article" date="2015" name="Genome Announc.">
        <title>Expanding the biotechnology potential of lactobacilli through comparative genomics of 213 strains and associated genera.</title>
        <authorList>
            <person name="Sun Z."/>
            <person name="Harris H.M."/>
            <person name="McCann A."/>
            <person name="Guo C."/>
            <person name="Argimon S."/>
            <person name="Zhang W."/>
            <person name="Yang X."/>
            <person name="Jeffery I.B."/>
            <person name="Cooney J.C."/>
            <person name="Kagawa T.F."/>
            <person name="Liu W."/>
            <person name="Song Y."/>
            <person name="Salvetti E."/>
            <person name="Wrobel A."/>
            <person name="Rasinkangas P."/>
            <person name="Parkhill J."/>
            <person name="Rea M.C."/>
            <person name="O'Sullivan O."/>
            <person name="Ritari J."/>
            <person name="Douillard F.P."/>
            <person name="Paul Ross R."/>
            <person name="Yang R."/>
            <person name="Briner A.E."/>
            <person name="Felis G.E."/>
            <person name="de Vos W.M."/>
            <person name="Barrangou R."/>
            <person name="Klaenhammer T.R."/>
            <person name="Caufield P.W."/>
            <person name="Cui Y."/>
            <person name="Zhang H."/>
            <person name="O'Toole P.W."/>
        </authorList>
    </citation>
    <scope>NUCLEOTIDE SEQUENCE [LARGE SCALE GENOMIC DNA]</scope>
    <source>
        <strain evidence="8 9">DSM 23365</strain>
    </source>
</reference>
<dbReference type="PANTHER" id="PTHR21087">
    <property type="entry name" value="SHIKIMATE KINASE"/>
    <property type="match status" value="1"/>
</dbReference>
<name>A0A0R2FFS2_9LACO</name>
<dbReference type="PANTHER" id="PTHR21087:SF16">
    <property type="entry name" value="SHIKIMATE KINASE 1, CHLOROPLASTIC"/>
    <property type="match status" value="1"/>
</dbReference>
<dbReference type="EMBL" id="AYZM01000023">
    <property type="protein sequence ID" value="KRN26486.1"/>
    <property type="molecule type" value="Genomic_DNA"/>
</dbReference>
<dbReference type="Proteomes" id="UP000051442">
    <property type="component" value="Unassembled WGS sequence"/>
</dbReference>
<organism evidence="8 9">
    <name type="scientific">Secundilactobacillus similis DSM 23365 = JCM 2765</name>
    <dbReference type="NCBI Taxonomy" id="1423804"/>
    <lineage>
        <taxon>Bacteria</taxon>
        <taxon>Bacillati</taxon>
        <taxon>Bacillota</taxon>
        <taxon>Bacilli</taxon>
        <taxon>Lactobacillales</taxon>
        <taxon>Lactobacillaceae</taxon>
        <taxon>Secundilactobacillus</taxon>
    </lineage>
</organism>
<dbReference type="PATRIC" id="fig|1423804.4.peg.1641"/>
<feature type="binding site" evidence="7">
    <location>
        <position position="135"/>
    </location>
    <ligand>
        <name>substrate</name>
    </ligand>
</feature>
<dbReference type="HAMAP" id="MF_00109">
    <property type="entry name" value="Shikimate_kinase"/>
    <property type="match status" value="1"/>
</dbReference>
<feature type="binding site" evidence="7">
    <location>
        <position position="56"/>
    </location>
    <ligand>
        <name>substrate</name>
    </ligand>
</feature>
<dbReference type="RefSeq" id="WP_054737406.1">
    <property type="nucleotide sequence ID" value="NZ_AYZM01000023.1"/>
</dbReference>
<dbReference type="AlphaFoldDB" id="A0A0R2FFS2"/>
<dbReference type="GO" id="GO:0005829">
    <property type="term" value="C:cytosol"/>
    <property type="evidence" value="ECO:0007669"/>
    <property type="project" value="TreeGrafter"/>
</dbReference>
<comment type="caution">
    <text evidence="7">Lacks conserved residue(s) required for the propagation of feature annotation.</text>
</comment>
<evidence type="ECO:0000256" key="7">
    <source>
        <dbReference type="HAMAP-Rule" id="MF_00109"/>
    </source>
</evidence>
<evidence type="ECO:0000256" key="6">
    <source>
        <dbReference type="ARBA" id="ARBA00023141"/>
    </source>
</evidence>
<dbReference type="GO" id="GO:0005524">
    <property type="term" value="F:ATP binding"/>
    <property type="evidence" value="ECO:0007669"/>
    <property type="project" value="UniProtKB-UniRule"/>
</dbReference>
<evidence type="ECO:0000256" key="1">
    <source>
        <dbReference type="ARBA" id="ARBA00022605"/>
    </source>
</evidence>
<evidence type="ECO:0000313" key="8">
    <source>
        <dbReference type="EMBL" id="KRN26486.1"/>
    </source>
</evidence>
<dbReference type="GO" id="GO:0009423">
    <property type="term" value="P:chorismate biosynthetic process"/>
    <property type="evidence" value="ECO:0007669"/>
    <property type="project" value="UniProtKB-UniRule"/>
</dbReference>
<feature type="binding site" evidence="7">
    <location>
        <position position="78"/>
    </location>
    <ligand>
        <name>substrate</name>
    </ligand>
</feature>
<evidence type="ECO:0000256" key="5">
    <source>
        <dbReference type="ARBA" id="ARBA00022840"/>
    </source>
</evidence>
<keyword evidence="5 7" id="KW-0067">ATP-binding</keyword>
<evidence type="ECO:0000256" key="2">
    <source>
        <dbReference type="ARBA" id="ARBA00022679"/>
    </source>
</evidence>
<dbReference type="GO" id="GO:0000287">
    <property type="term" value="F:magnesium ion binding"/>
    <property type="evidence" value="ECO:0007669"/>
    <property type="project" value="UniProtKB-UniRule"/>
</dbReference>
<dbReference type="InterPro" id="IPR027417">
    <property type="entry name" value="P-loop_NTPase"/>
</dbReference>